<proteinExistence type="predicted"/>
<organism evidence="1">
    <name type="scientific">Streptomyces sp. JL1001</name>
    <dbReference type="NCBI Taxonomy" id="3078227"/>
    <lineage>
        <taxon>Bacteria</taxon>
        <taxon>Bacillati</taxon>
        <taxon>Actinomycetota</taxon>
        <taxon>Actinomycetes</taxon>
        <taxon>Kitasatosporales</taxon>
        <taxon>Streptomycetaceae</taxon>
        <taxon>Streptomyces</taxon>
    </lineage>
</organism>
<sequence>MAAGHSVDPARWRMMFDQAMARIAVRFGRVEPRASARAYLLGLLSQAERKNCW</sequence>
<reference evidence="1" key="1">
    <citation type="submission" date="2023-10" db="EMBL/GenBank/DDBJ databases">
        <title>Complete genome sequence of Streptomyces sp. JL1001.</title>
        <authorList>
            <person name="Jiang L."/>
        </authorList>
    </citation>
    <scope>NUCLEOTIDE SEQUENCE</scope>
    <source>
        <strain evidence="1">JL1001</strain>
    </source>
</reference>
<accession>A0AAU8KPS3</accession>
<protein>
    <recommendedName>
        <fullName evidence="2">Transposase</fullName>
    </recommendedName>
</protein>
<dbReference type="RefSeq" id="WP_354598075.1">
    <property type="nucleotide sequence ID" value="NZ_CP136798.1"/>
</dbReference>
<dbReference type="AlphaFoldDB" id="A0AAU8KPS3"/>
<evidence type="ECO:0000313" key="1">
    <source>
        <dbReference type="EMBL" id="XCN17009.1"/>
    </source>
</evidence>
<evidence type="ECO:0008006" key="2">
    <source>
        <dbReference type="Google" id="ProtNLM"/>
    </source>
</evidence>
<name>A0AAU8KPS3_9ACTN</name>
<dbReference type="EMBL" id="CP136798">
    <property type="protein sequence ID" value="XCN17009.1"/>
    <property type="molecule type" value="Genomic_DNA"/>
</dbReference>
<gene>
    <name evidence="1" type="ORF">R1Y80_26755</name>
</gene>